<dbReference type="Pfam" id="PF13424">
    <property type="entry name" value="TPR_12"/>
    <property type="match status" value="3"/>
</dbReference>
<dbReference type="Proteomes" id="UP000310066">
    <property type="component" value="Unassembled WGS sequence"/>
</dbReference>
<evidence type="ECO:0000313" key="2">
    <source>
        <dbReference type="Proteomes" id="UP000310066"/>
    </source>
</evidence>
<accession>A0A4U0TQC6</accession>
<dbReference type="InterPro" id="IPR011990">
    <property type="entry name" value="TPR-like_helical_dom_sf"/>
</dbReference>
<dbReference type="Pfam" id="PF13374">
    <property type="entry name" value="TPR_10"/>
    <property type="match status" value="2"/>
</dbReference>
<dbReference type="EMBL" id="NAJP01000185">
    <property type="protein sequence ID" value="TKA24288.1"/>
    <property type="molecule type" value="Genomic_DNA"/>
</dbReference>
<dbReference type="Gene3D" id="3.40.50.300">
    <property type="entry name" value="P-loop containing nucleotide triphosphate hydrolases"/>
    <property type="match status" value="1"/>
</dbReference>
<dbReference type="InterPro" id="IPR053137">
    <property type="entry name" value="NLR-like"/>
</dbReference>
<dbReference type="PANTHER" id="PTHR46082">
    <property type="entry name" value="ATP/GTP-BINDING PROTEIN-RELATED"/>
    <property type="match status" value="1"/>
</dbReference>
<dbReference type="AlphaFoldDB" id="A0A4U0TQC6"/>
<dbReference type="OrthoDB" id="20872at2759"/>
<dbReference type="InterPro" id="IPR027417">
    <property type="entry name" value="P-loop_NTPase"/>
</dbReference>
<reference evidence="1 2" key="1">
    <citation type="submission" date="2017-03" db="EMBL/GenBank/DDBJ databases">
        <title>Genomes of endolithic fungi from Antarctica.</title>
        <authorList>
            <person name="Coleine C."/>
            <person name="Masonjones S."/>
            <person name="Stajich J.E."/>
        </authorList>
    </citation>
    <scope>NUCLEOTIDE SEQUENCE [LARGE SCALE GENOMIC DNA]</scope>
    <source>
        <strain evidence="1 2">CCFEE 5311</strain>
    </source>
</reference>
<dbReference type="SMART" id="SM00028">
    <property type="entry name" value="TPR"/>
    <property type="match status" value="5"/>
</dbReference>
<sequence length="904" mass="102470">MQGWDYNSNHASCDAQWIAHVDKVLDSTPPDPLFTVPFPRDPDYVDRGPLIDEIHEKLGAPAARVALVGLGGVGKSQLAIEYAHRVREASPSTWVLWLHASSAARFELSVRDTLEQLKVPGRAEAGANVFQLFRSWLRDEKRGKWLIILDNVDDARFLLEPPSSAGQVASASQVMQHRERHLDYLPASRHGSILVTSRSEQAAIKITDKHGLMTVEPMREALAVELVRKKLGCECAEQDVVKLVEALDHMPLAISQASAYISQRMPRYSILQYVEKLQETDRSGLSLLDFDGGALRRWRDREASNSIMLTWQISFEHIREIRPSAAHLLSLMSFFDCQSIPCFLLRERGTSTRMGENWMKKWARAVLHWLRLETVSINPVESKQVNQNTEDEENEWDVIVLRNYSFMSITAEVTVFKMHRLVQLATQRWLKSHGRLERWSSQFISNLDSAFPTGKFEVWAACQPLLPHAIAALEVDLLSTEARLQQAGLLLKSGAYAQQQGSVAIAGRMAAFAMEVCRKVLPEGHQDTLLSINNLAVAYSDEGRWDEAETLLVEVMETSKAMTPEGHIIMLKIMGTLASVYRHQGRWEEAEKLQVEAMETSKSVLPERDPDMLWSMGNLAETYVYQGRWEEAEKLQVEVMETNKAMLSEGHPDTLTCMINLATTYWNEGRWEEAEKLLVEVVEMSKTVLPEGHPETLRSMGNLAMTYIRQGRWGEAEKLQVEVMETSKAVLPERHPATLRSMSNLAMTYVNQGRWGEAEKLQVEVMETSKAVLPEGHPDTLMSMCNLAMMYSEQGRWEEAEELQVEVMETRKAVLPEGHPDTLTSMAILAITLRKLGRRQSSVDLMRQCIALSSDRLGPRHPDTLDRCRRIEAWAAEEMITTDQARRYDGASGSMHMEQPELWV</sequence>
<dbReference type="SUPFAM" id="SSF52540">
    <property type="entry name" value="P-loop containing nucleoside triphosphate hydrolases"/>
    <property type="match status" value="1"/>
</dbReference>
<dbReference type="InterPro" id="IPR019734">
    <property type="entry name" value="TPR_rpt"/>
</dbReference>
<dbReference type="PANTHER" id="PTHR46082:SF6">
    <property type="entry name" value="AAA+ ATPASE DOMAIN-CONTAINING PROTEIN-RELATED"/>
    <property type="match status" value="1"/>
</dbReference>
<evidence type="ECO:0000313" key="1">
    <source>
        <dbReference type="EMBL" id="TKA24288.1"/>
    </source>
</evidence>
<dbReference type="Gene3D" id="1.25.40.10">
    <property type="entry name" value="Tetratricopeptide repeat domain"/>
    <property type="match status" value="2"/>
</dbReference>
<name>A0A4U0TQC6_9PEZI</name>
<dbReference type="SUPFAM" id="SSF48452">
    <property type="entry name" value="TPR-like"/>
    <property type="match status" value="3"/>
</dbReference>
<gene>
    <name evidence="1" type="ORF">B0A54_17934</name>
</gene>
<comment type="caution">
    <text evidence="1">The sequence shown here is derived from an EMBL/GenBank/DDBJ whole genome shotgun (WGS) entry which is preliminary data.</text>
</comment>
<organism evidence="1 2">
    <name type="scientific">Friedmanniomyces endolithicus</name>
    <dbReference type="NCBI Taxonomy" id="329885"/>
    <lineage>
        <taxon>Eukaryota</taxon>
        <taxon>Fungi</taxon>
        <taxon>Dikarya</taxon>
        <taxon>Ascomycota</taxon>
        <taxon>Pezizomycotina</taxon>
        <taxon>Dothideomycetes</taxon>
        <taxon>Dothideomycetidae</taxon>
        <taxon>Mycosphaerellales</taxon>
        <taxon>Teratosphaeriaceae</taxon>
        <taxon>Friedmanniomyces</taxon>
    </lineage>
</organism>
<dbReference type="STRING" id="329885.A0A4U0TQC6"/>
<protein>
    <submittedName>
        <fullName evidence="1">Uncharacterized protein</fullName>
    </submittedName>
</protein>
<proteinExistence type="predicted"/>